<dbReference type="EMBL" id="JAIQCV010000004">
    <property type="protein sequence ID" value="KAH1108061.1"/>
    <property type="molecule type" value="Genomic_DNA"/>
</dbReference>
<protein>
    <submittedName>
        <fullName evidence="1">Uncharacterized protein</fullName>
    </submittedName>
</protein>
<accession>A0A9D4ADY7</accession>
<name>A0A9D4ADY7_9ROSI</name>
<gene>
    <name evidence="1" type="ORF">J1N35_011829</name>
</gene>
<dbReference type="AlphaFoldDB" id="A0A9D4ADY7"/>
<keyword evidence="2" id="KW-1185">Reference proteome</keyword>
<comment type="caution">
    <text evidence="1">The sequence shown here is derived from an EMBL/GenBank/DDBJ whole genome shotgun (WGS) entry which is preliminary data.</text>
</comment>
<dbReference type="Proteomes" id="UP000828251">
    <property type="component" value="Unassembled WGS sequence"/>
</dbReference>
<proteinExistence type="predicted"/>
<sequence length="131" mass="14678">MVVDGPRGFLTTSGILIFNVKLKPLCMGSQIMMNYNFQETRVGVSLVAKLWGAQVERRGKFFDGLLDKAIGDQGVERGNNKPMVNASYDCTTIDMEMRRLLRCRGLLTKRYKGEFNIPKGTHSGLNMVEVS</sequence>
<dbReference type="OrthoDB" id="931344at2759"/>
<evidence type="ECO:0000313" key="2">
    <source>
        <dbReference type="Proteomes" id="UP000828251"/>
    </source>
</evidence>
<organism evidence="1 2">
    <name type="scientific">Gossypium stocksii</name>
    <dbReference type="NCBI Taxonomy" id="47602"/>
    <lineage>
        <taxon>Eukaryota</taxon>
        <taxon>Viridiplantae</taxon>
        <taxon>Streptophyta</taxon>
        <taxon>Embryophyta</taxon>
        <taxon>Tracheophyta</taxon>
        <taxon>Spermatophyta</taxon>
        <taxon>Magnoliopsida</taxon>
        <taxon>eudicotyledons</taxon>
        <taxon>Gunneridae</taxon>
        <taxon>Pentapetalae</taxon>
        <taxon>rosids</taxon>
        <taxon>malvids</taxon>
        <taxon>Malvales</taxon>
        <taxon>Malvaceae</taxon>
        <taxon>Malvoideae</taxon>
        <taxon>Gossypium</taxon>
    </lineage>
</organism>
<reference evidence="1 2" key="1">
    <citation type="journal article" date="2021" name="Plant Biotechnol. J.">
        <title>Multi-omics assisted identification of the key and species-specific regulatory components of drought-tolerant mechanisms in Gossypium stocksii.</title>
        <authorList>
            <person name="Yu D."/>
            <person name="Ke L."/>
            <person name="Zhang D."/>
            <person name="Wu Y."/>
            <person name="Sun Y."/>
            <person name="Mei J."/>
            <person name="Sun J."/>
            <person name="Sun Y."/>
        </authorList>
    </citation>
    <scope>NUCLEOTIDE SEQUENCE [LARGE SCALE GENOMIC DNA]</scope>
    <source>
        <strain evidence="2">cv. E1</strain>
        <tissue evidence="1">Leaf</tissue>
    </source>
</reference>
<evidence type="ECO:0000313" key="1">
    <source>
        <dbReference type="EMBL" id="KAH1108061.1"/>
    </source>
</evidence>